<feature type="compositionally biased region" description="Polar residues" evidence="2">
    <location>
        <begin position="252"/>
        <end position="262"/>
    </location>
</feature>
<dbReference type="Proteomes" id="UP000492821">
    <property type="component" value="Unassembled WGS sequence"/>
</dbReference>
<dbReference type="InterPro" id="IPR036427">
    <property type="entry name" value="Bromodomain-like_sf"/>
</dbReference>
<feature type="compositionally biased region" description="Low complexity" evidence="2">
    <location>
        <begin position="11"/>
        <end position="21"/>
    </location>
</feature>
<evidence type="ECO:0000313" key="4">
    <source>
        <dbReference type="Proteomes" id="UP000492821"/>
    </source>
</evidence>
<reference evidence="5" key="2">
    <citation type="submission" date="2020-10" db="UniProtKB">
        <authorList>
            <consortium name="WormBaseParasite"/>
        </authorList>
    </citation>
    <scope>IDENTIFICATION</scope>
</reference>
<feature type="compositionally biased region" description="Basic and acidic residues" evidence="2">
    <location>
        <begin position="302"/>
        <end position="317"/>
    </location>
</feature>
<organism evidence="4 5">
    <name type="scientific">Panagrellus redivivus</name>
    <name type="common">Microworm</name>
    <dbReference type="NCBI Taxonomy" id="6233"/>
    <lineage>
        <taxon>Eukaryota</taxon>
        <taxon>Metazoa</taxon>
        <taxon>Ecdysozoa</taxon>
        <taxon>Nematoda</taxon>
        <taxon>Chromadorea</taxon>
        <taxon>Rhabditida</taxon>
        <taxon>Tylenchina</taxon>
        <taxon>Panagrolaimomorpha</taxon>
        <taxon>Panagrolaimoidea</taxon>
        <taxon>Panagrolaimidae</taxon>
        <taxon>Panagrellus</taxon>
    </lineage>
</organism>
<feature type="compositionally biased region" description="Polar residues" evidence="2">
    <location>
        <begin position="336"/>
        <end position="351"/>
    </location>
</feature>
<sequence>MADAAASLPCSSTTPSESATPTIPPLPDLSSTPNLWRHTEIYNLFKQVHLLGYDFSSIASKMRHTDDAGLHPKNFFSATSCEAQFKAVIEATKNDPYHAKFFEQLGSYSERTHADRVYKQYDQYCKTVRSLIKRVVVNAKLKNLLLAFENGDISMEHYPKIESIIDECSKLVEIAATFEQHQRLTKYKNIFEKLIPSGDGAKFKSVAEMRSYLSKLYQDYLIQQDVGDLTLGHIGDMLESPVKKTASETEPESSSKSVSFQTPMEMDEEDVQPPATDRKKKSLIKESPSASDSKKNASPTEGKSKKPPKYDIFERKSATPKTTPTTTPSRQKHGRTSSSNRGDNSPSTSDKSAVFKKPELPAEPVFKKPRLPPPSAKATPPSSKKGKESAVHVDTPRPTSNLKSQLALKAFATANAKAVQKAKTYKSRSGKLVCDTDAQTHLVGVDANPRKVKITSKKAAPPTRVVPGAVKRHFATQTGPMEVSEDYPIRWIDNFTPCQAITTAVVKSCYRSYSRYIRAKTINITTSTHRTIVDPGLRQPVHPVPDVVRLVLEGMIRRDYRILLRHPVRYEVDKYRRRIKCPMDTITIEDLMVAGKVVTLDQMELHAALIYANAVVYGANTVPHYAQLQNHATCRAFQTIRLAERHSGKS</sequence>
<feature type="region of interest" description="Disordered" evidence="2">
    <location>
        <begin position="1"/>
        <end position="28"/>
    </location>
</feature>
<dbReference type="InterPro" id="IPR001487">
    <property type="entry name" value="Bromodomain"/>
</dbReference>
<proteinExistence type="predicted"/>
<evidence type="ECO:0000256" key="2">
    <source>
        <dbReference type="SAM" id="MobiDB-lite"/>
    </source>
</evidence>
<evidence type="ECO:0000256" key="1">
    <source>
        <dbReference type="ARBA" id="ARBA00023117"/>
    </source>
</evidence>
<keyword evidence="1" id="KW-0103">Bromodomain</keyword>
<evidence type="ECO:0000259" key="3">
    <source>
        <dbReference type="Pfam" id="PF00439"/>
    </source>
</evidence>
<dbReference type="SUPFAM" id="SSF47370">
    <property type="entry name" value="Bromodomain"/>
    <property type="match status" value="1"/>
</dbReference>
<dbReference type="WBParaSite" id="Pan_g11295.t1">
    <property type="protein sequence ID" value="Pan_g11295.t1"/>
    <property type="gene ID" value="Pan_g11295"/>
</dbReference>
<feature type="region of interest" description="Disordered" evidence="2">
    <location>
        <begin position="242"/>
        <end position="402"/>
    </location>
</feature>
<dbReference type="Pfam" id="PF00439">
    <property type="entry name" value="Bromodomain"/>
    <property type="match status" value="1"/>
</dbReference>
<reference evidence="4" key="1">
    <citation type="journal article" date="2013" name="Genetics">
        <title>The draft genome and transcriptome of Panagrellus redivivus are shaped by the harsh demands of a free-living lifestyle.</title>
        <authorList>
            <person name="Srinivasan J."/>
            <person name="Dillman A.R."/>
            <person name="Macchietto M.G."/>
            <person name="Heikkinen L."/>
            <person name="Lakso M."/>
            <person name="Fracchia K.M."/>
            <person name="Antoshechkin I."/>
            <person name="Mortazavi A."/>
            <person name="Wong G."/>
            <person name="Sternberg P.W."/>
        </authorList>
    </citation>
    <scope>NUCLEOTIDE SEQUENCE [LARGE SCALE GENOMIC DNA]</scope>
    <source>
        <strain evidence="4">MT8872</strain>
    </source>
</reference>
<keyword evidence="4" id="KW-1185">Reference proteome</keyword>
<feature type="domain" description="Bromo" evidence="3">
    <location>
        <begin position="557"/>
        <end position="624"/>
    </location>
</feature>
<dbReference type="AlphaFoldDB" id="A0A7E4UQM3"/>
<name>A0A7E4UQM3_PANRE</name>
<feature type="compositionally biased region" description="Polar residues" evidence="2">
    <location>
        <begin position="288"/>
        <end position="301"/>
    </location>
</feature>
<evidence type="ECO:0000313" key="5">
    <source>
        <dbReference type="WBParaSite" id="Pan_g11295.t1"/>
    </source>
</evidence>
<protein>
    <submittedName>
        <fullName evidence="5">Bromo domain-containing protein</fullName>
    </submittedName>
</protein>
<dbReference type="Gene3D" id="1.20.920.10">
    <property type="entry name" value="Bromodomain-like"/>
    <property type="match status" value="1"/>
</dbReference>
<feature type="compositionally biased region" description="Low complexity" evidence="2">
    <location>
        <begin position="319"/>
        <end position="328"/>
    </location>
</feature>
<feature type="compositionally biased region" description="Basic and acidic residues" evidence="2">
    <location>
        <begin position="385"/>
        <end position="395"/>
    </location>
</feature>
<accession>A0A7E4UQM3</accession>